<proteinExistence type="predicted"/>
<protein>
    <recommendedName>
        <fullName evidence="3">YARHG domain-containing protein</fullName>
    </recommendedName>
</protein>
<comment type="caution">
    <text evidence="1">The sequence shown here is derived from an EMBL/GenBank/DDBJ whole genome shotgun (WGS) entry which is preliminary data.</text>
</comment>
<dbReference type="Proteomes" id="UP001165366">
    <property type="component" value="Unassembled WGS sequence"/>
</dbReference>
<organism evidence="1 2">
    <name type="scientific">Rhodohalobacter sulfatireducens</name>
    <dbReference type="NCBI Taxonomy" id="2911366"/>
    <lineage>
        <taxon>Bacteria</taxon>
        <taxon>Pseudomonadati</taxon>
        <taxon>Balneolota</taxon>
        <taxon>Balneolia</taxon>
        <taxon>Balneolales</taxon>
        <taxon>Balneolaceae</taxon>
        <taxon>Rhodohalobacter</taxon>
    </lineage>
</organism>
<evidence type="ECO:0008006" key="3">
    <source>
        <dbReference type="Google" id="ProtNLM"/>
    </source>
</evidence>
<sequence length="371" mass="44026">MPIPKERVPLRPIRYDLYTRRLKFCMLLCLLSLTLPGLVMSQSSDASIISYPLFESDETLEITMEMDIRRVLRDRGEETDYHPLTVSWTNEQGELMEVSARVKVRGNFRRQRENCRFPPLRMRFEEETVVGTVFEGQEKLKLVTHCQTGRSEYQQYVLQEYLIYRSYNLMTDKSFRVRLAEITYSDSEKRDDPFTRFGFIIEDEDKMAERLGGRILEVKNVHPDLTDYELSNRLAVFHYMMGNTDWSIPNLHNIKLVMPEGEQTPYAIPYDFDWSGIINARYADPNPMLNIRSVRQRVFRGLCRTPEEFMKEFTFFNENRTAIFQLHQNLVPPLTEDWFEEAVEYLDEFYAIINDPDEAKDEIIDECRTDQ</sequence>
<dbReference type="EMBL" id="JAKLWS010000001">
    <property type="protein sequence ID" value="MCG2586999.1"/>
    <property type="molecule type" value="Genomic_DNA"/>
</dbReference>
<dbReference type="RefSeq" id="WP_237851849.1">
    <property type="nucleotide sequence ID" value="NZ_JAKLWS010000001.1"/>
</dbReference>
<reference evidence="1" key="2">
    <citation type="submission" date="2024-05" db="EMBL/GenBank/DDBJ databases">
        <title>Rhodohalobacter halophilus gen. nov., sp. nov., a moderately halophilic member of the family Balneolaceae.</title>
        <authorList>
            <person name="Xia J."/>
        </authorList>
    </citation>
    <scope>NUCLEOTIDE SEQUENCE</scope>
    <source>
        <strain evidence="1">WB101</strain>
    </source>
</reference>
<keyword evidence="2" id="KW-1185">Reference proteome</keyword>
<reference evidence="1" key="1">
    <citation type="submission" date="2022-01" db="EMBL/GenBank/DDBJ databases">
        <authorList>
            <person name="Wang Y."/>
        </authorList>
    </citation>
    <scope>NUCLEOTIDE SEQUENCE</scope>
    <source>
        <strain evidence="1">WB101</strain>
    </source>
</reference>
<accession>A0ABS9K812</accession>
<evidence type="ECO:0000313" key="1">
    <source>
        <dbReference type="EMBL" id="MCG2586999.1"/>
    </source>
</evidence>
<name>A0ABS9K812_9BACT</name>
<gene>
    <name evidence="1" type="ORF">L6773_00375</name>
</gene>
<evidence type="ECO:0000313" key="2">
    <source>
        <dbReference type="Proteomes" id="UP001165366"/>
    </source>
</evidence>